<keyword evidence="1" id="KW-0472">Membrane</keyword>
<evidence type="ECO:0008006" key="4">
    <source>
        <dbReference type="Google" id="ProtNLM"/>
    </source>
</evidence>
<evidence type="ECO:0000313" key="2">
    <source>
        <dbReference type="EMBL" id="MFI6504239.1"/>
    </source>
</evidence>
<accession>A0ABW7Z9N7</accession>
<keyword evidence="1" id="KW-0812">Transmembrane</keyword>
<reference evidence="2 3" key="1">
    <citation type="submission" date="2024-10" db="EMBL/GenBank/DDBJ databases">
        <title>The Natural Products Discovery Center: Release of the First 8490 Sequenced Strains for Exploring Actinobacteria Biosynthetic Diversity.</title>
        <authorList>
            <person name="Kalkreuter E."/>
            <person name="Kautsar S.A."/>
            <person name="Yang D."/>
            <person name="Bader C.D."/>
            <person name="Teijaro C.N."/>
            <person name="Fluegel L."/>
            <person name="Davis C.M."/>
            <person name="Simpson J.R."/>
            <person name="Lauterbach L."/>
            <person name="Steele A.D."/>
            <person name="Gui C."/>
            <person name="Meng S."/>
            <person name="Li G."/>
            <person name="Viehrig K."/>
            <person name="Ye F."/>
            <person name="Su P."/>
            <person name="Kiefer A.F."/>
            <person name="Nichols A."/>
            <person name="Cepeda A.J."/>
            <person name="Yan W."/>
            <person name="Fan B."/>
            <person name="Jiang Y."/>
            <person name="Adhikari A."/>
            <person name="Zheng C.-J."/>
            <person name="Schuster L."/>
            <person name="Cowan T.M."/>
            <person name="Smanski M.J."/>
            <person name="Chevrette M.G."/>
            <person name="De Carvalho L.P.S."/>
            <person name="Shen B."/>
        </authorList>
    </citation>
    <scope>NUCLEOTIDE SEQUENCE [LARGE SCALE GENOMIC DNA]</scope>
    <source>
        <strain evidence="2 3">NPDC050545</strain>
    </source>
</reference>
<feature type="transmembrane region" description="Helical" evidence="1">
    <location>
        <begin position="21"/>
        <end position="42"/>
    </location>
</feature>
<proteinExistence type="predicted"/>
<dbReference type="EMBL" id="JBITGY010000014">
    <property type="protein sequence ID" value="MFI6504239.1"/>
    <property type="molecule type" value="Genomic_DNA"/>
</dbReference>
<evidence type="ECO:0000313" key="3">
    <source>
        <dbReference type="Proteomes" id="UP001612741"/>
    </source>
</evidence>
<keyword evidence="1" id="KW-1133">Transmembrane helix</keyword>
<feature type="transmembrane region" description="Helical" evidence="1">
    <location>
        <begin position="48"/>
        <end position="69"/>
    </location>
</feature>
<comment type="caution">
    <text evidence="2">The sequence shown here is derived from an EMBL/GenBank/DDBJ whole genome shotgun (WGS) entry which is preliminary data.</text>
</comment>
<gene>
    <name evidence="2" type="ORF">ACIBG2_43135</name>
</gene>
<dbReference type="RefSeq" id="WP_397089995.1">
    <property type="nucleotide sequence ID" value="NZ_JBITGY010000014.1"/>
</dbReference>
<sequence>MTSPIKLDVALGAGLRGGCGCATVAVLLLVAMASMSALGAGMTTVQTAVTLGLFAGVPILGLIGFWIFLRRGTRAWLEGTTLVRKVAYRTSRIDLTKATLVYTGHALIVRDPDSGDFRLGLRTPLPEEVVDFLKVHAGSRRADVTRERPSE</sequence>
<dbReference type="Proteomes" id="UP001612741">
    <property type="component" value="Unassembled WGS sequence"/>
</dbReference>
<organism evidence="2 3">
    <name type="scientific">Nonomuraea typhae</name>
    <dbReference type="NCBI Taxonomy" id="2603600"/>
    <lineage>
        <taxon>Bacteria</taxon>
        <taxon>Bacillati</taxon>
        <taxon>Actinomycetota</taxon>
        <taxon>Actinomycetes</taxon>
        <taxon>Streptosporangiales</taxon>
        <taxon>Streptosporangiaceae</taxon>
        <taxon>Nonomuraea</taxon>
    </lineage>
</organism>
<protein>
    <recommendedName>
        <fullName evidence="4">PH domain-containing protein</fullName>
    </recommendedName>
</protein>
<keyword evidence="3" id="KW-1185">Reference proteome</keyword>
<name>A0ABW7Z9N7_9ACTN</name>
<evidence type="ECO:0000256" key="1">
    <source>
        <dbReference type="SAM" id="Phobius"/>
    </source>
</evidence>